<dbReference type="Gene3D" id="3.40.50.1980">
    <property type="entry name" value="Nitrogenase molybdenum iron protein domain"/>
    <property type="match status" value="2"/>
</dbReference>
<evidence type="ECO:0000256" key="2">
    <source>
        <dbReference type="SAM" id="SignalP"/>
    </source>
</evidence>
<dbReference type="OrthoDB" id="9816357at2"/>
<dbReference type="PROSITE" id="PS51257">
    <property type="entry name" value="PROKAR_LIPOPROTEIN"/>
    <property type="match status" value="1"/>
</dbReference>
<proteinExistence type="inferred from homology"/>
<dbReference type="PANTHER" id="PTHR30535:SF34">
    <property type="entry name" value="MOLYBDATE-BINDING PROTEIN MOLA"/>
    <property type="match status" value="1"/>
</dbReference>
<comment type="similarity">
    <text evidence="1">Belongs to the bacterial solute-binding protein 8 family.</text>
</comment>
<dbReference type="Pfam" id="PF01497">
    <property type="entry name" value="Peripla_BP_2"/>
    <property type="match status" value="1"/>
</dbReference>
<evidence type="ECO:0000313" key="5">
    <source>
        <dbReference type="Proteomes" id="UP000184536"/>
    </source>
</evidence>
<sequence>MKGSKAITLLLMICLVFSGCGAGGNSGESPSTAKEIGEVQEASEVKKGVTIGKITASEGVGYPVTITDMIGNQVTIEKKPERIAAISGTFLSLLYAVGGESICTSGTSANSPIPPEADNLPNIGQIYNPNVEKIMELKPDLIIAQTGVQDIILPVLKECGIPVLYLQMRTYDDVINMLGVMGRIVNQEERAEKIIKKMEQDKKEIVDRLPKETPSAVILYVTSQDIAVKLSMSISGNVAETLKIKNIVAETEINGFKTENMPFSMETIIEKDPDVILVTSMLGEGTSAQQIIEEKLGKDPVWKNLRAVKENRIVYLPQKYFLYNAGANFVEAIEYMAKAVYPEIYGGLND</sequence>
<dbReference type="AlphaFoldDB" id="A0A1M6Q671"/>
<feature type="chain" id="PRO_5039672420" evidence="2">
    <location>
        <begin position="23"/>
        <end position="350"/>
    </location>
</feature>
<feature type="domain" description="Fe/B12 periplasmic-binding" evidence="3">
    <location>
        <begin position="82"/>
        <end position="344"/>
    </location>
</feature>
<evidence type="ECO:0000256" key="1">
    <source>
        <dbReference type="ARBA" id="ARBA00008814"/>
    </source>
</evidence>
<name>A0A1M6Q671_9FIRM</name>
<dbReference type="Proteomes" id="UP000184536">
    <property type="component" value="Unassembled WGS sequence"/>
</dbReference>
<accession>A0A1M6Q671</accession>
<dbReference type="EMBL" id="FQZV01000081">
    <property type="protein sequence ID" value="SHK15623.1"/>
    <property type="molecule type" value="Genomic_DNA"/>
</dbReference>
<organism evidence="4 5">
    <name type="scientific">Geosporobacter subterraneus DSM 17957</name>
    <dbReference type="NCBI Taxonomy" id="1121919"/>
    <lineage>
        <taxon>Bacteria</taxon>
        <taxon>Bacillati</taxon>
        <taxon>Bacillota</taxon>
        <taxon>Clostridia</taxon>
        <taxon>Peptostreptococcales</taxon>
        <taxon>Thermotaleaceae</taxon>
        <taxon>Geosporobacter</taxon>
    </lineage>
</organism>
<dbReference type="SUPFAM" id="SSF53807">
    <property type="entry name" value="Helical backbone' metal receptor"/>
    <property type="match status" value="1"/>
</dbReference>
<gene>
    <name evidence="4" type="ORF">SAMN02745975_03771</name>
</gene>
<dbReference type="RefSeq" id="WP_110942715.1">
    <property type="nucleotide sequence ID" value="NZ_FQZV01000081.1"/>
</dbReference>
<dbReference type="InterPro" id="IPR002491">
    <property type="entry name" value="ABC_transptr_periplasmic_BD"/>
</dbReference>
<evidence type="ECO:0000313" key="4">
    <source>
        <dbReference type="EMBL" id="SHK15623.1"/>
    </source>
</evidence>
<protein>
    <submittedName>
        <fullName evidence="4">Iron complex transport system substrate-binding protein</fullName>
    </submittedName>
</protein>
<keyword evidence="2" id="KW-0732">Signal</keyword>
<dbReference type="InterPro" id="IPR050902">
    <property type="entry name" value="ABC_Transporter_SBP"/>
</dbReference>
<feature type="signal peptide" evidence="2">
    <location>
        <begin position="1"/>
        <end position="22"/>
    </location>
</feature>
<dbReference type="PANTHER" id="PTHR30535">
    <property type="entry name" value="VITAMIN B12-BINDING PROTEIN"/>
    <property type="match status" value="1"/>
</dbReference>
<keyword evidence="5" id="KW-1185">Reference proteome</keyword>
<dbReference type="STRING" id="1121919.SAMN02745975_03771"/>
<evidence type="ECO:0000259" key="3">
    <source>
        <dbReference type="PROSITE" id="PS50983"/>
    </source>
</evidence>
<dbReference type="PROSITE" id="PS50983">
    <property type="entry name" value="FE_B12_PBP"/>
    <property type="match status" value="1"/>
</dbReference>
<reference evidence="5" key="1">
    <citation type="submission" date="2016-11" db="EMBL/GenBank/DDBJ databases">
        <authorList>
            <person name="Varghese N."/>
            <person name="Submissions S."/>
        </authorList>
    </citation>
    <scope>NUCLEOTIDE SEQUENCE [LARGE SCALE GENOMIC DNA]</scope>
    <source>
        <strain evidence="5">DSM 17957</strain>
    </source>
</reference>